<feature type="domain" description="PTS EIIA type-2" evidence="1">
    <location>
        <begin position="1"/>
        <end position="148"/>
    </location>
</feature>
<dbReference type="InterPro" id="IPR002178">
    <property type="entry name" value="PTS_EIIA_type-2_dom"/>
</dbReference>
<accession>A0A1C4A9A3</accession>
<evidence type="ECO:0000313" key="3">
    <source>
        <dbReference type="Proteomes" id="UP000199670"/>
    </source>
</evidence>
<sequence length="151" mass="17316">MYFDKQLCLLNIEALNQEQVLTQMAQMLFSNGIVKQDFLDGILQREQQYPTGLLVNSVGFALPHTDSSRVNQSQICFASLKQPVIFRCMTDENEKIPVKFIFMLAMKQPHEQVENLQNLIGLFQNEQQIKLLEQCHSINEFIAILNVAGVK</sequence>
<dbReference type="InterPro" id="IPR051541">
    <property type="entry name" value="PTS_SugarTrans_NitroReg"/>
</dbReference>
<dbReference type="RefSeq" id="WP_085247952.1">
    <property type="nucleotide sequence ID" value="NZ_FMAQ01000002.1"/>
</dbReference>
<dbReference type="Proteomes" id="UP000199670">
    <property type="component" value="Unassembled WGS sequence"/>
</dbReference>
<proteinExistence type="predicted"/>
<dbReference type="PANTHER" id="PTHR47738">
    <property type="entry name" value="PTS SYSTEM FRUCTOSE-LIKE EIIA COMPONENT-RELATED"/>
    <property type="match status" value="1"/>
</dbReference>
<dbReference type="CDD" id="cd00211">
    <property type="entry name" value="PTS_IIA_fru"/>
    <property type="match status" value="1"/>
</dbReference>
<dbReference type="STRING" id="1798182.GA0061081_102300"/>
<dbReference type="PROSITE" id="PS51094">
    <property type="entry name" value="PTS_EIIA_TYPE_2"/>
    <property type="match status" value="1"/>
</dbReference>
<dbReference type="Gene3D" id="3.40.930.10">
    <property type="entry name" value="Mannitol-specific EII, Chain A"/>
    <property type="match status" value="1"/>
</dbReference>
<protein>
    <submittedName>
        <fullName evidence="2">PTS system, galactitol-specific IIA component</fullName>
    </submittedName>
</protein>
<dbReference type="EMBL" id="FMAQ01000002">
    <property type="protein sequence ID" value="SCB91111.1"/>
    <property type="molecule type" value="Genomic_DNA"/>
</dbReference>
<reference evidence="3" key="1">
    <citation type="submission" date="2016-08" db="EMBL/GenBank/DDBJ databases">
        <authorList>
            <person name="Varghese N."/>
            <person name="Submissions Spin"/>
        </authorList>
    </citation>
    <scope>NUCLEOTIDE SEQUENCE [LARGE SCALE GENOMIC DNA]</scope>
    <source>
        <strain evidence="3">R-53248</strain>
    </source>
</reference>
<keyword evidence="3" id="KW-1185">Reference proteome</keyword>
<evidence type="ECO:0000313" key="2">
    <source>
        <dbReference type="EMBL" id="SCB91111.1"/>
    </source>
</evidence>
<name>A0A1C4A9A3_9GAMM</name>
<organism evidence="2 3">
    <name type="scientific">Gilliamella bombicola</name>
    <dbReference type="NCBI Taxonomy" id="1798182"/>
    <lineage>
        <taxon>Bacteria</taxon>
        <taxon>Pseudomonadati</taxon>
        <taxon>Pseudomonadota</taxon>
        <taxon>Gammaproteobacteria</taxon>
        <taxon>Orbales</taxon>
        <taxon>Orbaceae</taxon>
        <taxon>Gilliamella</taxon>
    </lineage>
</organism>
<dbReference type="OrthoDB" id="3192919at2"/>
<dbReference type="AlphaFoldDB" id="A0A1C4A9A3"/>
<dbReference type="InterPro" id="IPR016152">
    <property type="entry name" value="PTrfase/Anion_transptr"/>
</dbReference>
<evidence type="ECO:0000259" key="1">
    <source>
        <dbReference type="PROSITE" id="PS51094"/>
    </source>
</evidence>
<gene>
    <name evidence="2" type="ORF">GA0061081_102300</name>
</gene>
<dbReference type="Pfam" id="PF00359">
    <property type="entry name" value="PTS_EIIA_2"/>
    <property type="match status" value="1"/>
</dbReference>
<dbReference type="PANTHER" id="PTHR47738:SF3">
    <property type="entry name" value="PHOSPHOTRANSFERASE SYSTEM MANNITOL_FRUCTOSE-SPECIFIC IIA DOMAIN CONTAINING PROTEIN"/>
    <property type="match status" value="1"/>
</dbReference>
<dbReference type="SUPFAM" id="SSF55804">
    <property type="entry name" value="Phoshotransferase/anion transport protein"/>
    <property type="match status" value="1"/>
</dbReference>